<name>A0A167FRR6_9BACL</name>
<dbReference type="AlphaFoldDB" id="A0A167FRR6"/>
<accession>A0A167FRR6</accession>
<evidence type="ECO:0000313" key="3">
    <source>
        <dbReference type="Proteomes" id="UP000077134"/>
    </source>
</evidence>
<dbReference type="InterPro" id="IPR024775">
    <property type="entry name" value="DinB-like"/>
</dbReference>
<keyword evidence="3" id="KW-1185">Reference proteome</keyword>
<dbReference type="InterPro" id="IPR034660">
    <property type="entry name" value="DinB/YfiT-like"/>
</dbReference>
<gene>
    <name evidence="2" type="ORF">PNBC_05410</name>
</gene>
<comment type="caution">
    <text evidence="2">The sequence shown here is derived from an EMBL/GenBank/DDBJ whole genome shotgun (WGS) entry which is preliminary data.</text>
</comment>
<dbReference type="RefSeq" id="WP_068655940.1">
    <property type="nucleotide sequence ID" value="NZ_CP017770.1"/>
</dbReference>
<evidence type="ECO:0000313" key="2">
    <source>
        <dbReference type="EMBL" id="OAB76837.1"/>
    </source>
</evidence>
<sequence>MTSKITLLEQFSEWLNYVKKLETYDENVWKKEIAKDKWSLRELVSHIMLWDKYFFEDAIEKIYKNELLTLQHLDFDEFNESAKEYGKQTSIQTIVEQSIHYREQIINHIVMIPEEMISECYVDEDGKIFDILQYLRDFIDHDQHHMSQMDNFISDNLVN</sequence>
<dbReference type="Proteomes" id="UP000077134">
    <property type="component" value="Unassembled WGS sequence"/>
</dbReference>
<evidence type="ECO:0000259" key="1">
    <source>
        <dbReference type="Pfam" id="PF12867"/>
    </source>
</evidence>
<dbReference type="EMBL" id="LSFN01000005">
    <property type="protein sequence ID" value="OAB76837.1"/>
    <property type="molecule type" value="Genomic_DNA"/>
</dbReference>
<proteinExistence type="predicted"/>
<feature type="domain" description="DinB-like" evidence="1">
    <location>
        <begin position="18"/>
        <end position="149"/>
    </location>
</feature>
<dbReference type="Gene3D" id="1.20.120.450">
    <property type="entry name" value="dinb family like domain"/>
    <property type="match status" value="1"/>
</dbReference>
<organism evidence="2 3">
    <name type="scientific">Paenibacillus crassostreae</name>
    <dbReference type="NCBI Taxonomy" id="1763538"/>
    <lineage>
        <taxon>Bacteria</taxon>
        <taxon>Bacillati</taxon>
        <taxon>Bacillota</taxon>
        <taxon>Bacilli</taxon>
        <taxon>Bacillales</taxon>
        <taxon>Paenibacillaceae</taxon>
        <taxon>Paenibacillus</taxon>
    </lineage>
</organism>
<protein>
    <recommendedName>
        <fullName evidence="1">DinB-like domain-containing protein</fullName>
    </recommendedName>
</protein>
<dbReference type="SUPFAM" id="SSF109854">
    <property type="entry name" value="DinB/YfiT-like putative metalloenzymes"/>
    <property type="match status" value="1"/>
</dbReference>
<dbReference type="STRING" id="1763538.LPB68_19330"/>
<reference evidence="2 3" key="1">
    <citation type="submission" date="2016-02" db="EMBL/GenBank/DDBJ databases">
        <title>Paenibacillus sp. LPB0068, isolated from Crassostrea gigas.</title>
        <authorList>
            <person name="Shin S.-K."/>
            <person name="Yi H."/>
        </authorList>
    </citation>
    <scope>NUCLEOTIDE SEQUENCE [LARGE SCALE GENOMIC DNA]</scope>
    <source>
        <strain evidence="2 3">LPB0068</strain>
    </source>
</reference>
<dbReference type="OrthoDB" id="2964295at2"/>
<dbReference type="Pfam" id="PF12867">
    <property type="entry name" value="DinB_2"/>
    <property type="match status" value="1"/>
</dbReference>
<dbReference type="KEGG" id="pcx:LPB68_19330"/>